<dbReference type="Proteomes" id="UP000719267">
    <property type="component" value="Unassembled WGS sequence"/>
</dbReference>
<name>A0ABS6VXW2_9FLAO</name>
<keyword evidence="3" id="KW-1185">Reference proteome</keyword>
<proteinExistence type="predicted"/>
<dbReference type="RefSeq" id="WP_219038707.1">
    <property type="nucleotide sequence ID" value="NZ_JAHWDF010000001.1"/>
</dbReference>
<feature type="domain" description="Helix-turn-helix" evidence="1">
    <location>
        <begin position="42"/>
        <end position="91"/>
    </location>
</feature>
<accession>A0ABS6VXW2</accession>
<reference evidence="2 3" key="1">
    <citation type="submission" date="2021-07" db="EMBL/GenBank/DDBJ databases">
        <title>Mesonia aestuariivivens sp. nov., isolated from a tidal flat.</title>
        <authorList>
            <person name="Kim Y.-O."/>
            <person name="Yoon J.-H."/>
        </authorList>
    </citation>
    <scope>NUCLEOTIDE SEQUENCE [LARGE SCALE GENOMIC DNA]</scope>
    <source>
        <strain evidence="2 3">JHPTF-M18</strain>
    </source>
</reference>
<evidence type="ECO:0000313" key="2">
    <source>
        <dbReference type="EMBL" id="MBW2960425.1"/>
    </source>
</evidence>
<organism evidence="2 3">
    <name type="scientific">Mesonia aestuariivivens</name>
    <dbReference type="NCBI Taxonomy" id="2796128"/>
    <lineage>
        <taxon>Bacteria</taxon>
        <taxon>Pseudomonadati</taxon>
        <taxon>Bacteroidota</taxon>
        <taxon>Flavobacteriia</taxon>
        <taxon>Flavobacteriales</taxon>
        <taxon>Flavobacteriaceae</taxon>
        <taxon>Mesonia</taxon>
    </lineage>
</organism>
<sequence length="93" mass="10861">MEERKIIINEITVDELTEKIADKLFSKIKAVLESNIEQENKLLSRKEAAAYLQISQGTLWNWSKSGRLKSYGLGSRVYYKQKEIDEVLERNKL</sequence>
<evidence type="ECO:0000313" key="3">
    <source>
        <dbReference type="Proteomes" id="UP000719267"/>
    </source>
</evidence>
<dbReference type="InterPro" id="IPR041657">
    <property type="entry name" value="HTH_17"/>
</dbReference>
<protein>
    <submittedName>
        <fullName evidence="2">Helix-turn-helix domain-containing protein</fullName>
    </submittedName>
</protein>
<evidence type="ECO:0000259" key="1">
    <source>
        <dbReference type="Pfam" id="PF12728"/>
    </source>
</evidence>
<dbReference type="Pfam" id="PF12728">
    <property type="entry name" value="HTH_17"/>
    <property type="match status" value="1"/>
</dbReference>
<gene>
    <name evidence="2" type="ORF">KW502_01250</name>
</gene>
<dbReference type="EMBL" id="JAHWDF010000001">
    <property type="protein sequence ID" value="MBW2960425.1"/>
    <property type="molecule type" value="Genomic_DNA"/>
</dbReference>
<comment type="caution">
    <text evidence="2">The sequence shown here is derived from an EMBL/GenBank/DDBJ whole genome shotgun (WGS) entry which is preliminary data.</text>
</comment>